<dbReference type="PANTHER" id="PTHR37483:SF1">
    <property type="entry name" value="UPF0125 PROTEIN RATB"/>
    <property type="match status" value="1"/>
</dbReference>
<evidence type="ECO:0000313" key="2">
    <source>
        <dbReference type="EMBL" id="SVA46012.1"/>
    </source>
</evidence>
<name>A0A381W0J3_9ZZZZ</name>
<dbReference type="InterPro" id="IPR037021">
    <property type="entry name" value="RnfH_sf"/>
</dbReference>
<dbReference type="Gene3D" id="3.10.20.280">
    <property type="entry name" value="RnfH-like"/>
    <property type="match status" value="1"/>
</dbReference>
<dbReference type="InterPro" id="IPR005346">
    <property type="entry name" value="RnfH"/>
</dbReference>
<dbReference type="AlphaFoldDB" id="A0A381W0J3"/>
<dbReference type="NCBIfam" id="NF002490">
    <property type="entry name" value="PRK01777.1"/>
    <property type="match status" value="1"/>
</dbReference>
<dbReference type="InterPro" id="IPR016155">
    <property type="entry name" value="Mopterin_synth/thiamin_S_b"/>
</dbReference>
<reference evidence="2" key="1">
    <citation type="submission" date="2018-05" db="EMBL/GenBank/DDBJ databases">
        <authorList>
            <person name="Lanie J.A."/>
            <person name="Ng W.-L."/>
            <person name="Kazmierczak K.M."/>
            <person name="Andrzejewski T.M."/>
            <person name="Davidsen T.M."/>
            <person name="Wayne K.J."/>
            <person name="Tettelin H."/>
            <person name="Glass J.I."/>
            <person name="Rusch D."/>
            <person name="Podicherti R."/>
            <person name="Tsui H.-C.T."/>
            <person name="Winkler M.E."/>
        </authorList>
    </citation>
    <scope>NUCLEOTIDE SEQUENCE</scope>
</reference>
<gene>
    <name evidence="2" type="ORF">METZ01_LOCUS98866</name>
</gene>
<dbReference type="Pfam" id="PF03658">
    <property type="entry name" value="Ub-RnfH"/>
    <property type="match status" value="1"/>
</dbReference>
<dbReference type="SUPFAM" id="SSF54285">
    <property type="entry name" value="MoaD/ThiS"/>
    <property type="match status" value="1"/>
</dbReference>
<dbReference type="PANTHER" id="PTHR37483">
    <property type="entry name" value="UPF0125 PROTEIN RATB"/>
    <property type="match status" value="1"/>
</dbReference>
<sequence length="72" mass="8103">MPSGSTVRQAIVQSGVLSKFPEIDLESVKVGIFSRPVDLDVLLNSGDRVEIYRPLILLPTDARRLRAERQKR</sequence>
<proteinExistence type="inferred from homology"/>
<comment type="similarity">
    <text evidence="1">Belongs to the UPF0125 (RnfH) family.</text>
</comment>
<evidence type="ECO:0000256" key="1">
    <source>
        <dbReference type="ARBA" id="ARBA00010645"/>
    </source>
</evidence>
<protein>
    <submittedName>
        <fullName evidence="2">Uncharacterized protein</fullName>
    </submittedName>
</protein>
<dbReference type="EMBL" id="UINC01010334">
    <property type="protein sequence ID" value="SVA46012.1"/>
    <property type="molecule type" value="Genomic_DNA"/>
</dbReference>
<accession>A0A381W0J3</accession>
<organism evidence="2">
    <name type="scientific">marine metagenome</name>
    <dbReference type="NCBI Taxonomy" id="408172"/>
    <lineage>
        <taxon>unclassified sequences</taxon>
        <taxon>metagenomes</taxon>
        <taxon>ecological metagenomes</taxon>
    </lineage>
</organism>